<feature type="region of interest" description="Disordered" evidence="5">
    <location>
        <begin position="302"/>
        <end position="404"/>
    </location>
</feature>
<evidence type="ECO:0000313" key="8">
    <source>
        <dbReference type="Proteomes" id="UP000204221"/>
    </source>
</evidence>
<keyword evidence="4" id="KW-0067">ATP-binding</keyword>
<evidence type="ECO:0000256" key="2">
    <source>
        <dbReference type="ARBA" id="ARBA00022741"/>
    </source>
</evidence>
<keyword evidence="2" id="KW-0547">Nucleotide-binding</keyword>
<reference evidence="7 8" key="1">
    <citation type="submission" date="2017-07" db="EMBL/GenBank/DDBJ databases">
        <title>Complete genome sequence of Actinoalloteichus hoggarensis DSM 45943, type strain of Actinoalloteichus hoggarensis.</title>
        <authorList>
            <person name="Ruckert C."/>
            <person name="Nouioui I."/>
            <person name="Willmese J."/>
            <person name="van Wezel G."/>
            <person name="Klenk H.-P."/>
            <person name="Kalinowski J."/>
            <person name="Zotchev S.B."/>
        </authorList>
    </citation>
    <scope>NUCLEOTIDE SEQUENCE [LARGE SCALE GENOMIC DNA]</scope>
    <source>
        <strain evidence="7 8">DSM 45943</strain>
    </source>
</reference>
<keyword evidence="6" id="KW-0812">Transmembrane</keyword>
<dbReference type="PROSITE" id="PS50011">
    <property type="entry name" value="PROTEIN_KINASE_DOM"/>
    <property type="match status" value="1"/>
</dbReference>
<dbReference type="SUPFAM" id="SSF56112">
    <property type="entry name" value="Protein kinase-like (PK-like)"/>
    <property type="match status" value="1"/>
</dbReference>
<evidence type="ECO:0000313" key="7">
    <source>
        <dbReference type="EMBL" id="ASO22381.1"/>
    </source>
</evidence>
<dbReference type="RefSeq" id="WP_093943348.1">
    <property type="nucleotide sequence ID" value="NZ_CP022521.1"/>
</dbReference>
<dbReference type="CDD" id="cd14014">
    <property type="entry name" value="STKc_PknB_like"/>
    <property type="match status" value="1"/>
</dbReference>
<accession>A0A221W9K7</accession>
<protein>
    <submittedName>
        <fullName evidence="7">Serine/threonine-protein kinase AfsK</fullName>
        <ecNumber evidence="7">2.7.11.1</ecNumber>
    </submittedName>
</protein>
<dbReference type="PANTHER" id="PTHR43289">
    <property type="entry name" value="MITOGEN-ACTIVATED PROTEIN KINASE KINASE KINASE 20-RELATED"/>
    <property type="match status" value="1"/>
</dbReference>
<evidence type="ECO:0000256" key="1">
    <source>
        <dbReference type="ARBA" id="ARBA00022679"/>
    </source>
</evidence>
<dbReference type="Proteomes" id="UP000204221">
    <property type="component" value="Chromosome"/>
</dbReference>
<gene>
    <name evidence="7" type="primary">afsK4</name>
    <name evidence="7" type="ORF">AHOG_23875</name>
</gene>
<feature type="compositionally biased region" description="Low complexity" evidence="5">
    <location>
        <begin position="341"/>
        <end position="355"/>
    </location>
</feature>
<keyword evidence="8" id="KW-1185">Reference proteome</keyword>
<dbReference type="InterPro" id="IPR011009">
    <property type="entry name" value="Kinase-like_dom_sf"/>
</dbReference>
<name>A0A221W9K7_9PSEU</name>
<feature type="region of interest" description="Disordered" evidence="5">
    <location>
        <begin position="436"/>
        <end position="480"/>
    </location>
</feature>
<dbReference type="PROSITE" id="PS00109">
    <property type="entry name" value="PROTEIN_KINASE_TYR"/>
    <property type="match status" value="1"/>
</dbReference>
<dbReference type="GO" id="GO:0004674">
    <property type="term" value="F:protein serine/threonine kinase activity"/>
    <property type="evidence" value="ECO:0007669"/>
    <property type="project" value="UniProtKB-EC"/>
</dbReference>
<evidence type="ECO:0000256" key="3">
    <source>
        <dbReference type="ARBA" id="ARBA00022777"/>
    </source>
</evidence>
<dbReference type="AlphaFoldDB" id="A0A221W9K7"/>
<organism evidence="7 8">
    <name type="scientific">Actinoalloteichus hoggarensis</name>
    <dbReference type="NCBI Taxonomy" id="1470176"/>
    <lineage>
        <taxon>Bacteria</taxon>
        <taxon>Bacillati</taxon>
        <taxon>Actinomycetota</taxon>
        <taxon>Actinomycetes</taxon>
        <taxon>Pseudonocardiales</taxon>
        <taxon>Pseudonocardiaceae</taxon>
        <taxon>Actinoalloteichus</taxon>
    </lineage>
</organism>
<dbReference type="Gene3D" id="3.30.200.20">
    <property type="entry name" value="Phosphorylase Kinase, domain 1"/>
    <property type="match status" value="1"/>
</dbReference>
<sequence length="701" mass="73276">MEETRENMEPLEPGDPQVVGRHRLVGRLGSGGMGRVYLALSPDGRVVAVKLIHREHVADPMFRGRFRREVDAARRVSGAYTAAVMDADAEAELPWLVTVYVPGPSLREVVRTHGPLPVSSVRTLAVGLAAALREVHRARLIHRDLTPANVLLTDDGPRVIDFGITKAIDADTELTGTGLIIGSPGFLSPEHVEGRDLTPASDVFSLGATLFFAAAGTGPFGKVSSAALLYRVVHTEPLLGGLPPELRPVIEPCLARSPESRPTPEQLLDLLGSVRIGSSWLPEAVRALVEGQQDRLRALRDGQAEAGPGEATSTKTSSQGTDPAAEDADATVRVDRAPISAGRAAGAPADPAADPRLPHSWTPPWEGRPTNAVAPGVGPASGQSRPANPQQERESAVPGARRRRDSARSAKYAVIAASLAVVVAVIVVSLVAATQRGDPGVGDGMAGGQPTSGELAESPTDSPEPAGETLPPGARLPEGFAGEWTGIVEPADGVGARSYARLSVSQGAVGDVVGEFLRFVSGCTADLELTALTTHAAILTEIDRAVQTEGHLCAQPETTTLTLADDGSMRYESTGEDPRVAVFQPAGAEVPETMVGRWSGSVIGVEHPDIAAETAVDATIEIHGGAFGNAEVYVELADGCHHASRIVFGGTDWITVEQIRVLGLGEGCPLVPEREVMLVGDDGTLRYHGTGPALSGSLVRQ</sequence>
<proteinExistence type="predicted"/>
<dbReference type="Gene3D" id="1.10.510.10">
    <property type="entry name" value="Transferase(Phosphotransferase) domain 1"/>
    <property type="match status" value="1"/>
</dbReference>
<dbReference type="PROSITE" id="PS00107">
    <property type="entry name" value="PROTEIN_KINASE_ATP"/>
    <property type="match status" value="1"/>
</dbReference>
<dbReference type="InterPro" id="IPR008266">
    <property type="entry name" value="Tyr_kinase_AS"/>
</dbReference>
<dbReference type="KEGG" id="ahg:AHOG_23875"/>
<evidence type="ECO:0000256" key="6">
    <source>
        <dbReference type="SAM" id="Phobius"/>
    </source>
</evidence>
<dbReference type="Pfam" id="PF00069">
    <property type="entry name" value="Pkinase"/>
    <property type="match status" value="1"/>
</dbReference>
<dbReference type="EMBL" id="CP022521">
    <property type="protein sequence ID" value="ASO22381.1"/>
    <property type="molecule type" value="Genomic_DNA"/>
</dbReference>
<dbReference type="InterPro" id="IPR017441">
    <property type="entry name" value="Protein_kinase_ATP_BS"/>
</dbReference>
<feature type="transmembrane region" description="Helical" evidence="6">
    <location>
        <begin position="412"/>
        <end position="433"/>
    </location>
</feature>
<dbReference type="OrthoDB" id="9762169at2"/>
<feature type="compositionally biased region" description="Polar residues" evidence="5">
    <location>
        <begin position="311"/>
        <end position="321"/>
    </location>
</feature>
<dbReference type="PANTHER" id="PTHR43289:SF34">
    <property type="entry name" value="SERINE_THREONINE-PROTEIN KINASE YBDM-RELATED"/>
    <property type="match status" value="1"/>
</dbReference>
<dbReference type="InterPro" id="IPR000719">
    <property type="entry name" value="Prot_kinase_dom"/>
</dbReference>
<evidence type="ECO:0000256" key="4">
    <source>
        <dbReference type="ARBA" id="ARBA00022840"/>
    </source>
</evidence>
<feature type="compositionally biased region" description="Polar residues" evidence="5">
    <location>
        <begin position="381"/>
        <end position="390"/>
    </location>
</feature>
<keyword evidence="1 7" id="KW-0808">Transferase</keyword>
<keyword evidence="6" id="KW-0472">Membrane</keyword>
<dbReference type="EC" id="2.7.11.1" evidence="7"/>
<keyword evidence="3 7" id="KW-0418">Kinase</keyword>
<evidence type="ECO:0000256" key="5">
    <source>
        <dbReference type="SAM" id="MobiDB-lite"/>
    </source>
</evidence>
<dbReference type="GO" id="GO:0005524">
    <property type="term" value="F:ATP binding"/>
    <property type="evidence" value="ECO:0007669"/>
    <property type="project" value="UniProtKB-UniRule"/>
</dbReference>
<keyword evidence="6" id="KW-1133">Transmembrane helix</keyword>